<keyword evidence="2" id="KW-1185">Reference proteome</keyword>
<proteinExistence type="predicted"/>
<gene>
    <name evidence="1" type="ORF">BCR35DRAFT_100874</name>
</gene>
<dbReference type="OrthoDB" id="3143319at2759"/>
<protein>
    <submittedName>
        <fullName evidence="1">Uncharacterized protein</fullName>
    </submittedName>
</protein>
<dbReference type="EMBL" id="MCGR01000029">
    <property type="protein sequence ID" value="ORY78376.1"/>
    <property type="molecule type" value="Genomic_DNA"/>
</dbReference>
<organism evidence="1 2">
    <name type="scientific">Leucosporidium creatinivorum</name>
    <dbReference type="NCBI Taxonomy" id="106004"/>
    <lineage>
        <taxon>Eukaryota</taxon>
        <taxon>Fungi</taxon>
        <taxon>Dikarya</taxon>
        <taxon>Basidiomycota</taxon>
        <taxon>Pucciniomycotina</taxon>
        <taxon>Microbotryomycetes</taxon>
        <taxon>Leucosporidiales</taxon>
        <taxon>Leucosporidium</taxon>
    </lineage>
</organism>
<dbReference type="Proteomes" id="UP000193467">
    <property type="component" value="Unassembled WGS sequence"/>
</dbReference>
<comment type="caution">
    <text evidence="1">The sequence shown here is derived from an EMBL/GenBank/DDBJ whole genome shotgun (WGS) entry which is preliminary data.</text>
</comment>
<dbReference type="InParanoid" id="A0A1Y2F4V9"/>
<name>A0A1Y2F4V9_9BASI</name>
<accession>A0A1Y2F4V9</accession>
<evidence type="ECO:0000313" key="2">
    <source>
        <dbReference type="Proteomes" id="UP000193467"/>
    </source>
</evidence>
<dbReference type="AlphaFoldDB" id="A0A1Y2F4V9"/>
<evidence type="ECO:0000313" key="1">
    <source>
        <dbReference type="EMBL" id="ORY78376.1"/>
    </source>
</evidence>
<sequence length="201" mass="21511">MSGSSHPPQTYDPRSYPSALASLAPGRRGAWIIPVSGALPIPQTSSSTWCLPPSIISGLGAPIKPQRSSKGKLKTIEWTDARLIALWTVLTSLHQRAPMGEVKTTCFLSSTALPSPSLLPRATPSRLSSPLLSSHAQSLSPWPDHIRIAGDAHLALPLRGLISIVTAKQSGRAEDQYDTEKFLEGARLVWVDEAGRPVLVA</sequence>
<reference evidence="1 2" key="1">
    <citation type="submission" date="2016-07" db="EMBL/GenBank/DDBJ databases">
        <title>Pervasive Adenine N6-methylation of Active Genes in Fungi.</title>
        <authorList>
            <consortium name="DOE Joint Genome Institute"/>
            <person name="Mondo S.J."/>
            <person name="Dannebaum R.O."/>
            <person name="Kuo R.C."/>
            <person name="Labutti K."/>
            <person name="Haridas S."/>
            <person name="Kuo A."/>
            <person name="Salamov A."/>
            <person name="Ahrendt S.R."/>
            <person name="Lipzen A."/>
            <person name="Sullivan W."/>
            <person name="Andreopoulos W.B."/>
            <person name="Clum A."/>
            <person name="Lindquist E."/>
            <person name="Daum C."/>
            <person name="Ramamoorthy G.K."/>
            <person name="Gryganskyi A."/>
            <person name="Culley D."/>
            <person name="Magnuson J.K."/>
            <person name="James T.Y."/>
            <person name="O'Malley M.A."/>
            <person name="Stajich J.E."/>
            <person name="Spatafora J.W."/>
            <person name="Visel A."/>
            <person name="Grigoriev I.V."/>
        </authorList>
    </citation>
    <scope>NUCLEOTIDE SEQUENCE [LARGE SCALE GENOMIC DNA]</scope>
    <source>
        <strain evidence="1 2">62-1032</strain>
    </source>
</reference>